<keyword evidence="6 11" id="KW-0418">Kinase</keyword>
<dbReference type="SUPFAM" id="SSF56112">
    <property type="entry name" value="Protein kinase-like (PK-like)"/>
    <property type="match status" value="1"/>
</dbReference>
<dbReference type="GO" id="GO:0005886">
    <property type="term" value="C:plasma membrane"/>
    <property type="evidence" value="ECO:0007669"/>
    <property type="project" value="UniProtKB-ARBA"/>
</dbReference>
<dbReference type="InterPro" id="IPR024585">
    <property type="entry name" value="mTOR_dom"/>
</dbReference>
<feature type="domain" description="FATC" evidence="14">
    <location>
        <begin position="2350"/>
        <end position="2382"/>
    </location>
</feature>
<dbReference type="SMART" id="SM00146">
    <property type="entry name" value="PI3Kc"/>
    <property type="match status" value="1"/>
</dbReference>
<dbReference type="GO" id="GO:0016242">
    <property type="term" value="P:negative regulation of macroautophagy"/>
    <property type="evidence" value="ECO:0007669"/>
    <property type="project" value="TreeGrafter"/>
</dbReference>
<dbReference type="PROSITE" id="PS00916">
    <property type="entry name" value="PI3_4_KINASE_2"/>
    <property type="match status" value="1"/>
</dbReference>
<dbReference type="GO" id="GO:0031932">
    <property type="term" value="C:TORC2 complex"/>
    <property type="evidence" value="ECO:0007669"/>
    <property type="project" value="TreeGrafter"/>
</dbReference>
<dbReference type="GO" id="GO:0004674">
    <property type="term" value="F:protein serine/threonine kinase activity"/>
    <property type="evidence" value="ECO:0007669"/>
    <property type="project" value="UniProtKB-KW"/>
</dbReference>
<dbReference type="PROSITE" id="PS00915">
    <property type="entry name" value="PI3_4_KINASE_1"/>
    <property type="match status" value="1"/>
</dbReference>
<dbReference type="Gene3D" id="1.10.1070.11">
    <property type="entry name" value="Phosphatidylinositol 3-/4-kinase, catalytic domain"/>
    <property type="match status" value="1"/>
</dbReference>
<dbReference type="SUPFAM" id="SSF47212">
    <property type="entry name" value="FKBP12-rapamycin-binding domain of FKBP-rapamycin-associated protein (FRAP)"/>
    <property type="match status" value="1"/>
</dbReference>
<keyword evidence="5 11" id="KW-0547">Nucleotide-binding</keyword>
<keyword evidence="8" id="KW-0131">Cell cycle</keyword>
<dbReference type="FunFam" id="1.20.120.150:FF:000001">
    <property type="entry name" value="Serine/threonine-protein kinase TOR"/>
    <property type="match status" value="1"/>
</dbReference>
<dbReference type="Gene3D" id="1.20.120.150">
    <property type="entry name" value="FKBP12-rapamycin binding domain"/>
    <property type="match status" value="1"/>
</dbReference>
<dbReference type="STRING" id="2282107.A0A286UKT0"/>
<dbReference type="Gene3D" id="3.30.1010.10">
    <property type="entry name" value="Phosphatidylinositol 3-kinase Catalytic Subunit, Chain A, domain 4"/>
    <property type="match status" value="1"/>
</dbReference>
<gene>
    <name evidence="15" type="ORF">PNOK_0513700</name>
</gene>
<dbReference type="CDD" id="cd05169">
    <property type="entry name" value="PIKKc_TOR"/>
    <property type="match status" value="1"/>
</dbReference>
<keyword evidence="7 11" id="KW-0067">ATP-binding</keyword>
<organism evidence="15 16">
    <name type="scientific">Pyrrhoderma noxium</name>
    <dbReference type="NCBI Taxonomy" id="2282107"/>
    <lineage>
        <taxon>Eukaryota</taxon>
        <taxon>Fungi</taxon>
        <taxon>Dikarya</taxon>
        <taxon>Basidiomycota</taxon>
        <taxon>Agaricomycotina</taxon>
        <taxon>Agaricomycetes</taxon>
        <taxon>Hymenochaetales</taxon>
        <taxon>Hymenochaetaceae</taxon>
        <taxon>Pyrrhoderma</taxon>
    </lineage>
</organism>
<dbReference type="SMART" id="SM01343">
    <property type="entry name" value="FATC"/>
    <property type="match status" value="1"/>
</dbReference>
<evidence type="ECO:0000256" key="10">
    <source>
        <dbReference type="ARBA" id="ARBA00048679"/>
    </source>
</evidence>
<dbReference type="GO" id="GO:0005737">
    <property type="term" value="C:cytoplasm"/>
    <property type="evidence" value="ECO:0007669"/>
    <property type="project" value="TreeGrafter"/>
</dbReference>
<dbReference type="FunFam" id="1.10.1070.11:FF:000029">
    <property type="entry name" value="Serine/threonine-protein kinase TOR"/>
    <property type="match status" value="1"/>
</dbReference>
<dbReference type="InterPro" id="IPR016024">
    <property type="entry name" value="ARM-type_fold"/>
</dbReference>
<dbReference type="Pfam" id="PF11865">
    <property type="entry name" value="mTOR_dom"/>
    <property type="match status" value="1"/>
</dbReference>
<dbReference type="OrthoDB" id="381190at2759"/>
<keyword evidence="16" id="KW-1185">Reference proteome</keyword>
<dbReference type="InterPro" id="IPR036940">
    <property type="entry name" value="PI3/4_kinase_cat_sf"/>
</dbReference>
<evidence type="ECO:0000256" key="8">
    <source>
        <dbReference type="ARBA" id="ARBA00023306"/>
    </source>
</evidence>
<dbReference type="GO" id="GO:0044877">
    <property type="term" value="F:protein-containing complex binding"/>
    <property type="evidence" value="ECO:0007669"/>
    <property type="project" value="InterPro"/>
</dbReference>
<dbReference type="InterPro" id="IPR018936">
    <property type="entry name" value="PI3/4_kinase_CS"/>
</dbReference>
<dbReference type="FunFam" id="3.30.1010.10:FF:000006">
    <property type="entry name" value="Serine/threonine-protein kinase TOR"/>
    <property type="match status" value="1"/>
</dbReference>
<evidence type="ECO:0000259" key="12">
    <source>
        <dbReference type="PROSITE" id="PS50290"/>
    </source>
</evidence>
<dbReference type="InterPro" id="IPR050517">
    <property type="entry name" value="DDR_Repair_Kinase"/>
</dbReference>
<evidence type="ECO:0000256" key="7">
    <source>
        <dbReference type="ARBA" id="ARBA00022840"/>
    </source>
</evidence>
<dbReference type="InterPro" id="IPR014009">
    <property type="entry name" value="PIK_FAT"/>
</dbReference>
<comment type="similarity">
    <text evidence="1 11">Belongs to the PI3/PI4-kinase family.</text>
</comment>
<feature type="domain" description="FAT" evidence="13">
    <location>
        <begin position="1245"/>
        <end position="1818"/>
    </location>
</feature>
<dbReference type="PROSITE" id="PS50290">
    <property type="entry name" value="PI3_4_KINASE_3"/>
    <property type="match status" value="1"/>
</dbReference>
<dbReference type="FunCoup" id="A0A286UKT0">
    <property type="interactions" value="520"/>
</dbReference>
<sequence length="2382" mass="269471">MSATDAPAQIDPLDKIFFGLKNKNADVRLQSAQDLRKYVQDVVVEMSSDAATRLWEELTNKRLIHLAHGATPVEKLGAIVAIEHLLDLEKEETIETKRNCYRFYNYVKFALPSSDYNVMQTAAETLGKIVSVGGTVFDETFMDFEVPAAIELMQYERQDSGRYAGVLILKELALHNPNCFHQHISLVIDKLLIPLRDSRLIVREAAAELLAACLEIISQRERQSKTPFLNKILKEAESGLRGASAETIHGSLLTYRELLLHAGMFMKEAYVETAETILKLRMHRDTLVRKTIITLIPTLALYDTQTFSDSFMHKAMGHLLEQLSKPTERSVAFTSIGQVAMSVGSDMKQFLEPIMEHIKQGLQMRGKKNAPAEEPMFQCIGMLAAAVGPNLTKLLHDQLDFMFDCGLSEPLRQALTSIARHIPPLLRTIQERLLNLISLTLSGQTYKPLGAPQNYQRPDAIKDIAVQQSGTTKAPEQIRLALDTLGSFDFSGHILNEFVRSCALPYLEDDHPDIRKAAALTCCRLFVRDPICHQVSNHSIEIISDVLDKLLTVGIADPDPSIRFTVLSSLDERFDKHLSQAENVRSLFIALNDEVFQNRVEAIHLIGRLAIHNPAYVMASLRKALIQLLTELEYSTVMRAREECTKLLSLLINSTQRLIKPYAVSMLDTLLPKSSDPNPTVSANILACLGELACVGGDSVVHLVPKLMKVILTNLVDPVPIKRDAALHTLGQVCSSTGYVIQPLVDHPELLKILGRILKTDVAPPVRREVLKVLGILGAIDPYRRKTKIDDDQANETAIQAVNMVPLTTTTTSSSDDYFQTVVINSLLIVLDDQSLSQHHHTVIEAIMSIFKTQGLKCVSFLPQIIPAFAKVTLNTTAARIQEFHLQQLAILVGIIKEHVRSYTFSIFDLVSALWENAALQLPIVGLIESLGKALDGEFKPFLPLVLPSMLRVFEGDLQEKKQATQMKVLDAFITFGANIEEYLHLVIPIVVRSYERQDASIALRKRAVQTIDGLTRRVNFSDHASRIIHPLIRVLSAQNVELRNAVMETLSSLVLQLGPDFAIFVPTINKAIQKNKIQYPKYDSLISKLLNGERLPQDGTELDVLRLDGAPNSEFSAPAESTKMTVNQQHLKQAWDISQVVTKDDWNEWIHRLSVELMKESPSHALRACMSLVDIHPPLARTLFNAAFLSCWTELYDQYQEDLVRAIEHAICSPSVPSDLAHRLLNLAEFMEHEDKPLPIESRTLGEHAQVFHAYAKALHYKEVEFFSESSASIMEDLILINTELQQKDAAWGALTIARDRHGTTNHAAWFERLGKWADALETYEKESRICPEKAEVVFGRMRCLHALGEWEQLAAQVDGNWANATNEQRREMAAMGAAAAWSLNEWDSMDDYIAAMKGDSPDRSFFKAILAVHRNQFQKAEAHIQKARDLMDPELTALVGESYGRTYNIMVRAQMLSELEEIVQYKLYADQPERQMSMRRTWMKRLQGCQPEVEVWQRVLQVRTLVADPGDDSAMWIKFANLCRKSDRMVLADKTINSLLNASAALQQHRDPAHVKAPPGVVYAQLKFMWANAAQADSLHYLVQFTASLAHDLQVESGNGTGRSSTIKQKLDEMSKLLARCYYKQGQWRQNLKKGVWSDVGHVVFMFLVTELLTKISGDINDILQAYMLATHYDANWYKAWHTWALANFEVVGYLEQQKKNRFDDIPSNVLAVYVVQAIQGFFRSIALRNENALQDTLRLLTLWFKFGAHDDVSHAMASGFGSVDVDTWLEVIPQIIARIQTPSANIRRNIDNILNEVGRHHPQALIYPLTVASKSSSISRKNAALSIMDRMRDHSATIVEQALLVSEELIRVAILWHELWHEGLEEASRMYYTEKNPDGMIAILEPLHDRLEAGPTTTRETSFAQAFGRDLREAREATKRYQQYGDTTELDKAWDIYYAVFKKIEKQMPQLVTLDLQYVSPELLKASNLELAVPGTYQSGRTDIIKIASFASKLTVISSKQRPRRLSIKGSDGHDYQYILKGHEDLRQDERVMQLFSLVNTLLSVDTESFKRRLHIQRFAVIPLAPNAGLIGWVQDSDTLHILVRDYRDSKKILLNIEYRLMLQMAPDYENLCLLQKVEVFEYALENTTGQDLYRVLWLKSVNSEHWLERRATYTRSLAVNSMIGHILGLGDRHPSNVLLERKTGKVVHIDFGDCFEVAMLREKFPEKVPFRLTRMLTHAMEVSGIQGSFKRTCEISMRVLRDNKESLMAVLEAFVYDPLINWRLLQADVDRRGDVDINDATRAEQLARVSGNPQGPTRKVKADENEIFNETLGEMGAKQEVRNERALSVYNRVQHKLTGRDFNPEVELPVNQQVDKLITQATSLENLCQCFSGWCAFW</sequence>
<dbReference type="InterPro" id="IPR036738">
    <property type="entry name" value="FRB_sf"/>
</dbReference>
<dbReference type="SUPFAM" id="SSF48371">
    <property type="entry name" value="ARM repeat"/>
    <property type="match status" value="1"/>
</dbReference>
<dbReference type="InterPro" id="IPR011989">
    <property type="entry name" value="ARM-like"/>
</dbReference>
<dbReference type="PROSITE" id="PS51189">
    <property type="entry name" value="FAT"/>
    <property type="match status" value="1"/>
</dbReference>
<dbReference type="Pfam" id="PF02259">
    <property type="entry name" value="FAT"/>
    <property type="match status" value="1"/>
</dbReference>
<dbReference type="Pfam" id="PF23593">
    <property type="entry name" value="HEAT_ATR"/>
    <property type="match status" value="1"/>
</dbReference>
<evidence type="ECO:0000256" key="3">
    <source>
        <dbReference type="ARBA" id="ARBA00022679"/>
    </source>
</evidence>
<evidence type="ECO:0000256" key="11">
    <source>
        <dbReference type="RuleBase" id="RU364109"/>
    </source>
</evidence>
<dbReference type="SMART" id="SM01345">
    <property type="entry name" value="Rapamycin_bind"/>
    <property type="match status" value="1"/>
</dbReference>
<dbReference type="PANTHER" id="PTHR11139:SF9">
    <property type="entry name" value="SERINE_THREONINE-PROTEIN KINASE MTOR"/>
    <property type="match status" value="1"/>
</dbReference>
<dbReference type="InterPro" id="IPR057564">
    <property type="entry name" value="HEAT_ATR"/>
</dbReference>
<dbReference type="InterPro" id="IPR011990">
    <property type="entry name" value="TPR-like_helical_dom_sf"/>
</dbReference>
<dbReference type="GO" id="GO:0031931">
    <property type="term" value="C:TORC1 complex"/>
    <property type="evidence" value="ECO:0007669"/>
    <property type="project" value="TreeGrafter"/>
</dbReference>
<dbReference type="Pfam" id="PF08771">
    <property type="entry name" value="FRB_dom"/>
    <property type="match status" value="1"/>
</dbReference>
<dbReference type="GO" id="GO:0106310">
    <property type="term" value="F:protein serine kinase activity"/>
    <property type="evidence" value="ECO:0007669"/>
    <property type="project" value="RHEA"/>
</dbReference>
<evidence type="ECO:0000256" key="5">
    <source>
        <dbReference type="ARBA" id="ARBA00022741"/>
    </source>
</evidence>
<dbReference type="Gene3D" id="1.25.40.10">
    <property type="entry name" value="Tetratricopeptide repeat domain"/>
    <property type="match status" value="1"/>
</dbReference>
<dbReference type="InterPro" id="IPR026683">
    <property type="entry name" value="TOR_cat"/>
</dbReference>
<comment type="catalytic activity">
    <reaction evidence="9 11">
        <text>L-threonyl-[protein] + ATP = O-phospho-L-threonyl-[protein] + ADP + H(+)</text>
        <dbReference type="Rhea" id="RHEA:46608"/>
        <dbReference type="Rhea" id="RHEA-COMP:11060"/>
        <dbReference type="Rhea" id="RHEA-COMP:11605"/>
        <dbReference type="ChEBI" id="CHEBI:15378"/>
        <dbReference type="ChEBI" id="CHEBI:30013"/>
        <dbReference type="ChEBI" id="CHEBI:30616"/>
        <dbReference type="ChEBI" id="CHEBI:61977"/>
        <dbReference type="ChEBI" id="CHEBI:456216"/>
        <dbReference type="EC" id="2.7.11.1"/>
    </reaction>
</comment>
<protein>
    <recommendedName>
        <fullName evidence="11">Serine/threonine-protein kinase TOR</fullName>
        <ecNumber evidence="11">2.7.11.1</ecNumber>
    </recommendedName>
</protein>
<evidence type="ECO:0000256" key="6">
    <source>
        <dbReference type="ARBA" id="ARBA00022777"/>
    </source>
</evidence>
<dbReference type="InterPro" id="IPR003152">
    <property type="entry name" value="FATC_dom"/>
</dbReference>
<keyword evidence="3 11" id="KW-0808">Transferase</keyword>
<dbReference type="InterPro" id="IPR003151">
    <property type="entry name" value="PIK-rel_kinase_FAT"/>
</dbReference>
<dbReference type="PROSITE" id="PS51190">
    <property type="entry name" value="FATC"/>
    <property type="match status" value="1"/>
</dbReference>
<evidence type="ECO:0000256" key="1">
    <source>
        <dbReference type="ARBA" id="ARBA00011031"/>
    </source>
</evidence>
<dbReference type="InterPro" id="IPR009076">
    <property type="entry name" value="FRB_dom"/>
</dbReference>
<dbReference type="Gene3D" id="1.25.10.10">
    <property type="entry name" value="Leucine-rich Repeat Variant"/>
    <property type="match status" value="4"/>
</dbReference>
<dbReference type="FunFam" id="1.25.10.10:FF:000371">
    <property type="entry name" value="Serine/threonine-protein kinase TOR"/>
    <property type="match status" value="1"/>
</dbReference>
<dbReference type="Proteomes" id="UP000217199">
    <property type="component" value="Unassembled WGS sequence"/>
</dbReference>
<dbReference type="GO" id="GO:0080090">
    <property type="term" value="P:regulation of primary metabolic process"/>
    <property type="evidence" value="ECO:0007669"/>
    <property type="project" value="UniProtKB-ARBA"/>
</dbReference>
<accession>A0A286UKT0</accession>
<comment type="catalytic activity">
    <reaction evidence="10">
        <text>L-seryl-[protein] + ATP = O-phospho-L-seryl-[protein] + ADP + H(+)</text>
        <dbReference type="Rhea" id="RHEA:17989"/>
        <dbReference type="Rhea" id="RHEA-COMP:9863"/>
        <dbReference type="Rhea" id="RHEA-COMP:11604"/>
        <dbReference type="ChEBI" id="CHEBI:15378"/>
        <dbReference type="ChEBI" id="CHEBI:29999"/>
        <dbReference type="ChEBI" id="CHEBI:30616"/>
        <dbReference type="ChEBI" id="CHEBI:83421"/>
        <dbReference type="ChEBI" id="CHEBI:456216"/>
        <dbReference type="EC" id="2.7.11.1"/>
    </reaction>
</comment>
<dbReference type="GO" id="GO:0005524">
    <property type="term" value="F:ATP binding"/>
    <property type="evidence" value="ECO:0007669"/>
    <property type="project" value="UniProtKB-KW"/>
</dbReference>
<dbReference type="Pfam" id="PF02260">
    <property type="entry name" value="FATC"/>
    <property type="match status" value="1"/>
</dbReference>
<evidence type="ECO:0000256" key="9">
    <source>
        <dbReference type="ARBA" id="ARBA00047899"/>
    </source>
</evidence>
<evidence type="ECO:0000259" key="14">
    <source>
        <dbReference type="PROSITE" id="PS51190"/>
    </source>
</evidence>
<dbReference type="GO" id="GO:0005634">
    <property type="term" value="C:nucleus"/>
    <property type="evidence" value="ECO:0007669"/>
    <property type="project" value="TreeGrafter"/>
</dbReference>
<evidence type="ECO:0000313" key="16">
    <source>
        <dbReference type="Proteomes" id="UP000217199"/>
    </source>
</evidence>
<dbReference type="EMBL" id="NBII01000004">
    <property type="protein sequence ID" value="PAV20203.1"/>
    <property type="molecule type" value="Genomic_DNA"/>
</dbReference>
<dbReference type="GO" id="GO:0038202">
    <property type="term" value="P:TORC1 signaling"/>
    <property type="evidence" value="ECO:0007669"/>
    <property type="project" value="TreeGrafter"/>
</dbReference>
<dbReference type="InterPro" id="IPR011009">
    <property type="entry name" value="Kinase-like_dom_sf"/>
</dbReference>
<evidence type="ECO:0000313" key="15">
    <source>
        <dbReference type="EMBL" id="PAV20203.1"/>
    </source>
</evidence>
<keyword evidence="2 11" id="KW-0723">Serine/threonine-protein kinase</keyword>
<name>A0A286UKT0_9AGAM</name>
<evidence type="ECO:0000256" key="4">
    <source>
        <dbReference type="ARBA" id="ARBA00022737"/>
    </source>
</evidence>
<dbReference type="Pfam" id="PF00454">
    <property type="entry name" value="PI3_PI4_kinase"/>
    <property type="match status" value="1"/>
</dbReference>
<evidence type="ECO:0000256" key="2">
    <source>
        <dbReference type="ARBA" id="ARBA00022527"/>
    </source>
</evidence>
<dbReference type="InterPro" id="IPR000403">
    <property type="entry name" value="PI3/4_kinase_cat_dom"/>
</dbReference>
<dbReference type="SMART" id="SM01346">
    <property type="entry name" value="DUF3385"/>
    <property type="match status" value="1"/>
</dbReference>
<dbReference type="EC" id="2.7.11.1" evidence="11"/>
<proteinExistence type="inferred from homology"/>
<feature type="domain" description="PI3K/PI4K catalytic" evidence="12">
    <location>
        <begin position="1993"/>
        <end position="2316"/>
    </location>
</feature>
<keyword evidence="4" id="KW-0677">Repeat</keyword>
<dbReference type="PANTHER" id="PTHR11139">
    <property type="entry name" value="ATAXIA TELANGIECTASIA MUTATED ATM -RELATED"/>
    <property type="match status" value="1"/>
</dbReference>
<comment type="caution">
    <text evidence="15">The sequence shown here is derived from an EMBL/GenBank/DDBJ whole genome shotgun (WGS) entry which is preliminary data.</text>
</comment>
<dbReference type="InParanoid" id="A0A286UKT0"/>
<evidence type="ECO:0000259" key="13">
    <source>
        <dbReference type="PROSITE" id="PS51189"/>
    </source>
</evidence>
<reference evidence="15 16" key="1">
    <citation type="journal article" date="2017" name="Mol. Ecol.">
        <title>Comparative and population genomic landscape of Phellinus noxius: A hypervariable fungus causing root rot in trees.</title>
        <authorList>
            <person name="Chung C.L."/>
            <person name="Lee T.J."/>
            <person name="Akiba M."/>
            <person name="Lee H.H."/>
            <person name="Kuo T.H."/>
            <person name="Liu D."/>
            <person name="Ke H.M."/>
            <person name="Yokoi T."/>
            <person name="Roa M.B."/>
            <person name="Lu M.J."/>
            <person name="Chang Y.Y."/>
            <person name="Ann P.J."/>
            <person name="Tsai J.N."/>
            <person name="Chen C.Y."/>
            <person name="Tzean S.S."/>
            <person name="Ota Y."/>
            <person name="Hattori T."/>
            <person name="Sahashi N."/>
            <person name="Liou R.F."/>
            <person name="Kikuchi T."/>
            <person name="Tsai I.J."/>
        </authorList>
    </citation>
    <scope>NUCLEOTIDE SEQUENCE [LARGE SCALE GENOMIC DNA]</scope>
    <source>
        <strain evidence="15 16">FFPRI411160</strain>
    </source>
</reference>